<dbReference type="AlphaFoldDB" id="A0A1Q5TB20"/>
<comment type="caution">
    <text evidence="2">The sequence shown here is derived from an EMBL/GenBank/DDBJ whole genome shotgun (WGS) entry which is preliminary data.</text>
</comment>
<name>A0A1Q5TB20_9EURO</name>
<gene>
    <name evidence="2" type="ORF">PENSUB_10250</name>
</gene>
<keyword evidence="1" id="KW-0175">Coiled coil</keyword>
<dbReference type="Proteomes" id="UP000186955">
    <property type="component" value="Unassembled WGS sequence"/>
</dbReference>
<dbReference type="InterPro" id="IPR029063">
    <property type="entry name" value="SAM-dependent_MTases_sf"/>
</dbReference>
<protein>
    <recommendedName>
        <fullName evidence="4">rRNA adenine N(6)-methyltransferase</fullName>
    </recommendedName>
</protein>
<evidence type="ECO:0000256" key="1">
    <source>
        <dbReference type="SAM" id="Coils"/>
    </source>
</evidence>
<evidence type="ECO:0008006" key="4">
    <source>
        <dbReference type="Google" id="ProtNLM"/>
    </source>
</evidence>
<dbReference type="EMBL" id="MNBE01000695">
    <property type="protein sequence ID" value="OKO97456.1"/>
    <property type="molecule type" value="Genomic_DNA"/>
</dbReference>
<keyword evidence="3" id="KW-1185">Reference proteome</keyword>
<evidence type="ECO:0000313" key="2">
    <source>
        <dbReference type="EMBL" id="OKO97456.1"/>
    </source>
</evidence>
<organism evidence="2 3">
    <name type="scientific">Penicillium subrubescens</name>
    <dbReference type="NCBI Taxonomy" id="1316194"/>
    <lineage>
        <taxon>Eukaryota</taxon>
        <taxon>Fungi</taxon>
        <taxon>Dikarya</taxon>
        <taxon>Ascomycota</taxon>
        <taxon>Pezizomycotina</taxon>
        <taxon>Eurotiomycetes</taxon>
        <taxon>Eurotiomycetidae</taxon>
        <taxon>Eurotiales</taxon>
        <taxon>Aspergillaceae</taxon>
        <taxon>Penicillium</taxon>
    </lineage>
</organism>
<reference evidence="2 3" key="1">
    <citation type="submission" date="2016-10" db="EMBL/GenBank/DDBJ databases">
        <title>Genome sequence of the ascomycete fungus Penicillium subrubescens.</title>
        <authorList>
            <person name="De Vries R.P."/>
            <person name="Peng M."/>
            <person name="Dilokpimol A."/>
            <person name="Hilden K."/>
            <person name="Makela M.R."/>
            <person name="Grigoriev I."/>
            <person name="Riley R."/>
            <person name="Granchi Z."/>
        </authorList>
    </citation>
    <scope>NUCLEOTIDE SEQUENCE [LARGE SCALE GENOMIC DNA]</scope>
    <source>
        <strain evidence="2 3">CBS 132785</strain>
    </source>
</reference>
<evidence type="ECO:0000313" key="3">
    <source>
        <dbReference type="Proteomes" id="UP000186955"/>
    </source>
</evidence>
<sequence>MSIPKKVLAQRWMPVDQYPLTKAINSHVLKKLKRRTVLQASIVSEKLCGVYEASLLTRACRAADVLQRVSPYLNKASPIDILDLWPNAGLLSSTIHNYLRPRRHLLVEPDLACYKPWLQRLVDSDPSYKLISEEIYTRRDWAEVFEAHLPEQVSSHQKQIAGQSLPRNDTLLILASPPVPAQKADHYTPQRWWSAMMESCMQQRGVHKYGSVRILASLPPGEVEGILPRTVAERRRPALLTETVASRAFEVAGCYEEEDSWVTIKPLEVTLKGRERVAERASVHQVVVPAGREAPPLKLAPVSLKHDRSEVPHSPRIFTGRHQTLLDDIEAGNQGDPKTPITKSPAKTARQKAQMALHKENAISHSRHELARLEIEVDQASQTLSRAAADPTKTTEELEQLDHHIGARKTALTDQLASLHHRLYKSWDRLVDDYRTMNASNNFDESVLLYDRRPSEPLLIDRFELFPREPRTIVYFEPDANPEFLNKLSHLSKEQRQHIEGLFEALSSVFGPRNHITVGELLKILFLERPSNDIIKAVPTLAPFAIKRLKPGHGAVPLADPTVDSNTVFQENLNYDVSDVRLRCIPSGVMWDILLEYQKHAPDITAIQFSRMIGGTLTSFRAGRNLMVVPKRMH</sequence>
<accession>A0A1Q5TB20</accession>
<dbReference type="Gene3D" id="3.40.50.150">
    <property type="entry name" value="Vaccinia Virus protein VP39"/>
    <property type="match status" value="1"/>
</dbReference>
<feature type="coiled-coil region" evidence="1">
    <location>
        <begin position="363"/>
        <end position="390"/>
    </location>
</feature>
<proteinExistence type="predicted"/>